<dbReference type="InterPro" id="IPR018499">
    <property type="entry name" value="Tetraspanin/Peripherin"/>
</dbReference>
<feature type="transmembrane region" description="Helical" evidence="5">
    <location>
        <begin position="74"/>
        <end position="94"/>
    </location>
</feature>
<dbReference type="OrthoDB" id="6279736at2759"/>
<evidence type="ECO:0000313" key="7">
    <source>
        <dbReference type="RefSeq" id="XP_055865289.1"/>
    </source>
</evidence>
<protein>
    <submittedName>
        <fullName evidence="7">Uncharacterized protein LOC106075752</fullName>
    </submittedName>
</protein>
<dbReference type="SUPFAM" id="SSF48652">
    <property type="entry name" value="Tetraspanin"/>
    <property type="match status" value="1"/>
</dbReference>
<dbReference type="OMA" id="FRCCAID"/>
<keyword evidence="2 5" id="KW-0812">Transmembrane</keyword>
<gene>
    <name evidence="7" type="primary">LOC106075752</name>
</gene>
<reference evidence="7" key="1">
    <citation type="submission" date="2025-08" db="UniProtKB">
        <authorList>
            <consortium name="RefSeq"/>
        </authorList>
    </citation>
    <scope>IDENTIFICATION</scope>
</reference>
<evidence type="ECO:0000256" key="3">
    <source>
        <dbReference type="ARBA" id="ARBA00022989"/>
    </source>
</evidence>
<accession>A0A9W2YRN5</accession>
<dbReference type="GeneID" id="106075752"/>
<keyword evidence="4 5" id="KW-0472">Membrane</keyword>
<dbReference type="PANTHER" id="PTHR19282">
    <property type="entry name" value="TETRASPANIN"/>
    <property type="match status" value="1"/>
</dbReference>
<evidence type="ECO:0000256" key="1">
    <source>
        <dbReference type="ARBA" id="ARBA00004141"/>
    </source>
</evidence>
<comment type="subcellular location">
    <subcellularLocation>
        <location evidence="1">Membrane</location>
        <topology evidence="1">Multi-pass membrane protein</topology>
    </subcellularLocation>
</comment>
<name>A0A9W2YRN5_BIOGL</name>
<dbReference type="AlphaFoldDB" id="A0A9W2YRN5"/>
<keyword evidence="6" id="KW-1185">Reference proteome</keyword>
<evidence type="ECO:0000256" key="2">
    <source>
        <dbReference type="ARBA" id="ARBA00022692"/>
    </source>
</evidence>
<evidence type="ECO:0000313" key="6">
    <source>
        <dbReference type="Proteomes" id="UP001165740"/>
    </source>
</evidence>
<dbReference type="Pfam" id="PF00335">
    <property type="entry name" value="Tetraspanin"/>
    <property type="match status" value="1"/>
</dbReference>
<evidence type="ECO:0000256" key="5">
    <source>
        <dbReference type="SAM" id="Phobius"/>
    </source>
</evidence>
<dbReference type="Proteomes" id="UP001165740">
    <property type="component" value="Chromosome 14"/>
</dbReference>
<sequence>MDWTKFIFLFINTLFVLIGLLLQLTGFFFALVPSYFLAPALNSVSKNDSMFYSLPKSEDEILSLPFMYEFGLGLIYLGLFLFLISLLGCVLSLFEQWCTFRKYFYLYYVFALNILIVAQLVAFILFCKTNSVLHQNIISTLKSKYKEQYQEKGTDAFSKTVNLVQVYFRCCAIDEKDFATHVHLFVCRKATAGCYTKISEVIQKNKIYAEVTHYILIFLQMIEVILAIVLYLRKEQKPAREALSLRKITKKQIKTSHKSQKSIPEVVAPNNSLNDLTATPSFDDVLTSI</sequence>
<keyword evidence="3 5" id="KW-1133">Transmembrane helix</keyword>
<feature type="transmembrane region" description="Helical" evidence="5">
    <location>
        <begin position="7"/>
        <end position="32"/>
    </location>
</feature>
<dbReference type="PANTHER" id="PTHR19282:SF431">
    <property type="entry name" value="TETRASPANIN 26A, ISOFORM B-RELATED"/>
    <property type="match status" value="1"/>
</dbReference>
<organism evidence="6 7">
    <name type="scientific">Biomphalaria glabrata</name>
    <name type="common">Bloodfluke planorb</name>
    <name type="synonym">Freshwater snail</name>
    <dbReference type="NCBI Taxonomy" id="6526"/>
    <lineage>
        <taxon>Eukaryota</taxon>
        <taxon>Metazoa</taxon>
        <taxon>Spiralia</taxon>
        <taxon>Lophotrochozoa</taxon>
        <taxon>Mollusca</taxon>
        <taxon>Gastropoda</taxon>
        <taxon>Heterobranchia</taxon>
        <taxon>Euthyneura</taxon>
        <taxon>Panpulmonata</taxon>
        <taxon>Hygrophila</taxon>
        <taxon>Lymnaeoidea</taxon>
        <taxon>Planorbidae</taxon>
        <taxon>Biomphalaria</taxon>
    </lineage>
</organism>
<evidence type="ECO:0000256" key="4">
    <source>
        <dbReference type="ARBA" id="ARBA00023136"/>
    </source>
</evidence>
<dbReference type="InterPro" id="IPR008952">
    <property type="entry name" value="Tetraspanin_EC2_sf"/>
</dbReference>
<dbReference type="GO" id="GO:0005886">
    <property type="term" value="C:plasma membrane"/>
    <property type="evidence" value="ECO:0007669"/>
    <property type="project" value="TreeGrafter"/>
</dbReference>
<dbReference type="RefSeq" id="XP_055865289.1">
    <property type="nucleotide sequence ID" value="XM_056009314.1"/>
</dbReference>
<feature type="transmembrane region" description="Helical" evidence="5">
    <location>
        <begin position="211"/>
        <end position="232"/>
    </location>
</feature>
<feature type="transmembrane region" description="Helical" evidence="5">
    <location>
        <begin position="106"/>
        <end position="126"/>
    </location>
</feature>
<proteinExistence type="predicted"/>